<organism evidence="1 2">
    <name type="scientific">Paenibacillus sabuli</name>
    <dbReference type="NCBI Taxonomy" id="2772509"/>
    <lineage>
        <taxon>Bacteria</taxon>
        <taxon>Bacillati</taxon>
        <taxon>Bacillota</taxon>
        <taxon>Bacilli</taxon>
        <taxon>Bacillales</taxon>
        <taxon>Paenibacillaceae</taxon>
        <taxon>Paenibacillus</taxon>
    </lineage>
</organism>
<sequence>MSGLHVRDGSNNSAVTVAFGSDGAFYTYDGTTNTTFHTYSPGVWYAIKIVVRPVDDTFDLYIII</sequence>
<reference evidence="1" key="1">
    <citation type="submission" date="2020-09" db="EMBL/GenBank/DDBJ databases">
        <title>A novel bacterium of genus Paenibacillus, isolated from South China Sea.</title>
        <authorList>
            <person name="Huang H."/>
            <person name="Mo K."/>
            <person name="Hu Y."/>
        </authorList>
    </citation>
    <scope>NUCLEOTIDE SEQUENCE</scope>
    <source>
        <strain evidence="1">IB182496</strain>
    </source>
</reference>
<dbReference type="AlphaFoldDB" id="A0A927BWD9"/>
<accession>A0A927BWD9</accession>
<protein>
    <submittedName>
        <fullName evidence="1">Uncharacterized protein</fullName>
    </submittedName>
</protein>
<evidence type="ECO:0000313" key="1">
    <source>
        <dbReference type="EMBL" id="MBD2846578.1"/>
    </source>
</evidence>
<dbReference type="EMBL" id="JACXIZ010000026">
    <property type="protein sequence ID" value="MBD2846578.1"/>
    <property type="molecule type" value="Genomic_DNA"/>
</dbReference>
<dbReference type="Proteomes" id="UP000621560">
    <property type="component" value="Unassembled WGS sequence"/>
</dbReference>
<evidence type="ECO:0000313" key="2">
    <source>
        <dbReference type="Proteomes" id="UP000621560"/>
    </source>
</evidence>
<comment type="caution">
    <text evidence="1">The sequence shown here is derived from an EMBL/GenBank/DDBJ whole genome shotgun (WGS) entry which is preliminary data.</text>
</comment>
<proteinExistence type="predicted"/>
<keyword evidence="2" id="KW-1185">Reference proteome</keyword>
<name>A0A927BWD9_9BACL</name>
<gene>
    <name evidence="1" type="ORF">IDH44_15365</name>
</gene>
<dbReference type="RefSeq" id="WP_190919119.1">
    <property type="nucleotide sequence ID" value="NZ_JACXIZ010000026.1"/>
</dbReference>